<sequence length="284" mass="33043">MGVNNLLEFDFMDPPPAQTMIAAMEKLYALGALDDEGLLTRIGRKMAEFPLEPVLAKTLLTSIQLGCAEEVVTIVSMLSVENPFYRPREKQAQADQKRARFLQPEGDHITLLAVYEAWKNSKYSNPWCYENFIQARSIRRAQDIRKQLLGICDRYRLRVDSCGRNYDLIRKSITAGFFMHAAKKDPTEGYKTLVEGQPVYIHPSSALFNKNPDWLIYHELVLTTKEYMRNVMLLDPKWLLEFAPKFFKKADPTVLSKRKRAEKIEPLYDRFNDKDAWRLSRRRG</sequence>
<dbReference type="Pfam" id="PF04408">
    <property type="entry name" value="WHD_HA2"/>
    <property type="match status" value="1"/>
</dbReference>
<evidence type="ECO:0000313" key="10">
    <source>
        <dbReference type="EMBL" id="CAE0440319.1"/>
    </source>
</evidence>
<evidence type="ECO:0000256" key="6">
    <source>
        <dbReference type="ARBA" id="ARBA00022840"/>
    </source>
</evidence>
<dbReference type="GO" id="GO:0003724">
    <property type="term" value="F:RNA helicase activity"/>
    <property type="evidence" value="ECO:0007669"/>
    <property type="project" value="UniProtKB-EC"/>
</dbReference>
<evidence type="ECO:0000259" key="9">
    <source>
        <dbReference type="SMART" id="SM00847"/>
    </source>
</evidence>
<keyword evidence="3" id="KW-0547">Nucleotide-binding</keyword>
<evidence type="ECO:0000256" key="5">
    <source>
        <dbReference type="ARBA" id="ARBA00022806"/>
    </source>
</evidence>
<keyword evidence="6" id="KW-0067">ATP-binding</keyword>
<keyword evidence="2" id="KW-0507">mRNA processing</keyword>
<dbReference type="SMART" id="SM00847">
    <property type="entry name" value="HA2"/>
    <property type="match status" value="1"/>
</dbReference>
<dbReference type="InterPro" id="IPR007502">
    <property type="entry name" value="Helicase-assoc_dom"/>
</dbReference>
<evidence type="ECO:0000256" key="7">
    <source>
        <dbReference type="ARBA" id="ARBA00023187"/>
    </source>
</evidence>
<dbReference type="GO" id="GO:0071013">
    <property type="term" value="C:catalytic step 2 spliceosome"/>
    <property type="evidence" value="ECO:0007669"/>
    <property type="project" value="TreeGrafter"/>
</dbReference>
<proteinExistence type="predicted"/>
<dbReference type="GO" id="GO:0016787">
    <property type="term" value="F:hydrolase activity"/>
    <property type="evidence" value="ECO:0007669"/>
    <property type="project" value="UniProtKB-KW"/>
</dbReference>
<feature type="domain" description="Helicase-associated" evidence="9">
    <location>
        <begin position="22"/>
        <end position="112"/>
    </location>
</feature>
<protein>
    <recommendedName>
        <fullName evidence="1">RNA helicase</fullName>
        <ecNumber evidence="1">3.6.4.13</ecNumber>
    </recommendedName>
</protein>
<evidence type="ECO:0000256" key="1">
    <source>
        <dbReference type="ARBA" id="ARBA00012552"/>
    </source>
</evidence>
<dbReference type="FunFam" id="1.20.120.1080:FF:000001">
    <property type="entry name" value="Pre-mRNA-splicing factor ATP-dependent RNA helicase"/>
    <property type="match status" value="1"/>
</dbReference>
<dbReference type="AlphaFoldDB" id="A0A7S3PIF3"/>
<organism evidence="10">
    <name type="scientific">Aplanochytrium stocchinoi</name>
    <dbReference type="NCBI Taxonomy" id="215587"/>
    <lineage>
        <taxon>Eukaryota</taxon>
        <taxon>Sar</taxon>
        <taxon>Stramenopiles</taxon>
        <taxon>Bigyra</taxon>
        <taxon>Labyrinthulomycetes</taxon>
        <taxon>Thraustochytrida</taxon>
        <taxon>Thraustochytriidae</taxon>
        <taxon>Aplanochytrium</taxon>
    </lineage>
</organism>
<dbReference type="SUPFAM" id="SSF52540">
    <property type="entry name" value="P-loop containing nucleoside triphosphate hydrolases"/>
    <property type="match status" value="1"/>
</dbReference>
<dbReference type="GO" id="GO:0000390">
    <property type="term" value="P:spliceosomal complex disassembly"/>
    <property type="evidence" value="ECO:0007669"/>
    <property type="project" value="TreeGrafter"/>
</dbReference>
<dbReference type="InterPro" id="IPR048333">
    <property type="entry name" value="HA2_WH"/>
</dbReference>
<keyword evidence="5" id="KW-0347">Helicase</keyword>
<dbReference type="EMBL" id="HBIN01013825">
    <property type="protein sequence ID" value="CAE0440319.1"/>
    <property type="molecule type" value="Transcribed_RNA"/>
</dbReference>
<dbReference type="Pfam" id="PF07717">
    <property type="entry name" value="OB_NTP_bind"/>
    <property type="match status" value="1"/>
</dbReference>
<keyword evidence="4" id="KW-0378">Hydrolase</keyword>
<dbReference type="Pfam" id="PF21010">
    <property type="entry name" value="HA2_C"/>
    <property type="match status" value="1"/>
</dbReference>
<name>A0A7S3PIF3_9STRA</name>
<comment type="catalytic activity">
    <reaction evidence="8">
        <text>ATP + H2O = ADP + phosphate + H(+)</text>
        <dbReference type="Rhea" id="RHEA:13065"/>
        <dbReference type="ChEBI" id="CHEBI:15377"/>
        <dbReference type="ChEBI" id="CHEBI:15378"/>
        <dbReference type="ChEBI" id="CHEBI:30616"/>
        <dbReference type="ChEBI" id="CHEBI:43474"/>
        <dbReference type="ChEBI" id="CHEBI:456216"/>
        <dbReference type="EC" id="3.6.4.13"/>
    </reaction>
</comment>
<gene>
    <name evidence="10" type="ORF">ASTO00021_LOCUS10453</name>
</gene>
<reference evidence="10" key="1">
    <citation type="submission" date="2021-01" db="EMBL/GenBank/DDBJ databases">
        <authorList>
            <person name="Corre E."/>
            <person name="Pelletier E."/>
            <person name="Niang G."/>
            <person name="Scheremetjew M."/>
            <person name="Finn R."/>
            <person name="Kale V."/>
            <person name="Holt S."/>
            <person name="Cochrane G."/>
            <person name="Meng A."/>
            <person name="Brown T."/>
            <person name="Cohen L."/>
        </authorList>
    </citation>
    <scope>NUCLEOTIDE SEQUENCE</scope>
    <source>
        <strain evidence="10">GSBS06</strain>
    </source>
</reference>
<dbReference type="InterPro" id="IPR011709">
    <property type="entry name" value="DEAD-box_helicase_OB_fold"/>
</dbReference>
<dbReference type="GO" id="GO:0003723">
    <property type="term" value="F:RNA binding"/>
    <property type="evidence" value="ECO:0007669"/>
    <property type="project" value="TreeGrafter"/>
</dbReference>
<dbReference type="PANTHER" id="PTHR18934:SF85">
    <property type="entry name" value="ATP-DEPENDENT RNA HELICASE DHX8"/>
    <property type="match status" value="1"/>
</dbReference>
<evidence type="ECO:0000256" key="4">
    <source>
        <dbReference type="ARBA" id="ARBA00022801"/>
    </source>
</evidence>
<keyword evidence="7" id="KW-0508">mRNA splicing</keyword>
<dbReference type="PANTHER" id="PTHR18934">
    <property type="entry name" value="ATP-DEPENDENT RNA HELICASE"/>
    <property type="match status" value="1"/>
</dbReference>
<dbReference type="InterPro" id="IPR027417">
    <property type="entry name" value="P-loop_NTPase"/>
</dbReference>
<evidence type="ECO:0000256" key="8">
    <source>
        <dbReference type="ARBA" id="ARBA00047984"/>
    </source>
</evidence>
<evidence type="ECO:0000256" key="3">
    <source>
        <dbReference type="ARBA" id="ARBA00022741"/>
    </source>
</evidence>
<dbReference type="Gene3D" id="1.20.120.1080">
    <property type="match status" value="1"/>
</dbReference>
<accession>A0A7S3PIF3</accession>
<dbReference type="EC" id="3.6.4.13" evidence="1"/>
<dbReference type="GO" id="GO:0005524">
    <property type="term" value="F:ATP binding"/>
    <property type="evidence" value="ECO:0007669"/>
    <property type="project" value="UniProtKB-KW"/>
</dbReference>
<evidence type="ECO:0000256" key="2">
    <source>
        <dbReference type="ARBA" id="ARBA00022664"/>
    </source>
</evidence>